<dbReference type="InterPro" id="IPR025285">
    <property type="entry name" value="DUF4145"/>
</dbReference>
<feature type="domain" description="DUF4145" evidence="1">
    <location>
        <begin position="109"/>
        <end position="185"/>
    </location>
</feature>
<name>A0ABX2L3A4_9PROT</name>
<evidence type="ECO:0000313" key="3">
    <source>
        <dbReference type="Proteomes" id="UP000639419"/>
    </source>
</evidence>
<organism evidence="2 3">
    <name type="scientific">Azospirillum formosense</name>
    <dbReference type="NCBI Taxonomy" id="861533"/>
    <lineage>
        <taxon>Bacteria</taxon>
        <taxon>Pseudomonadati</taxon>
        <taxon>Pseudomonadota</taxon>
        <taxon>Alphaproteobacteria</taxon>
        <taxon>Rhodospirillales</taxon>
        <taxon>Azospirillaceae</taxon>
        <taxon>Azospirillum</taxon>
    </lineage>
</organism>
<dbReference type="EMBL" id="WHOR01000061">
    <property type="protein sequence ID" value="NUB19680.1"/>
    <property type="molecule type" value="Genomic_DNA"/>
</dbReference>
<comment type="caution">
    <text evidence="2">The sequence shown here is derived from an EMBL/GenBank/DDBJ whole genome shotgun (WGS) entry which is preliminary data.</text>
</comment>
<protein>
    <submittedName>
        <fullName evidence="2">DUF4145 domain-containing protein</fullName>
    </submittedName>
</protein>
<sequence length="209" mass="23602">MSILAYNCPHCRTSKSGFNPKHHVNFRGDASKPLTFYTCGSCGKPLVVLYKATGHNWDPKICPGDPRNHDFIINETWPKQIDLVAPKFTPENIAKFYLQGLDNLERQHFDAAGAMFRKTLDCATKLINPELKSDLNKRIKLLSENGLITKDMGEWAHQIRLGGNEAVHEDEPFSGKDAEDLEAFTKLFLMYAFTLPGMMKERKNLSGNS</sequence>
<dbReference type="Pfam" id="PF13643">
    <property type="entry name" value="DUF4145"/>
    <property type="match status" value="1"/>
</dbReference>
<gene>
    <name evidence="2" type="ORF">GBZ26_10695</name>
</gene>
<evidence type="ECO:0000313" key="2">
    <source>
        <dbReference type="EMBL" id="NUB19680.1"/>
    </source>
</evidence>
<keyword evidence="3" id="KW-1185">Reference proteome</keyword>
<reference evidence="2 3" key="1">
    <citation type="submission" date="2019-10" db="EMBL/GenBank/DDBJ databases">
        <title>Genome sequence of Azospirillum formosense CC-Nfb-7.</title>
        <authorList>
            <person name="Ambrosini A."/>
            <person name="Sant'Anna F.H."/>
            <person name="Cassan F.D."/>
            <person name="Souza E.M."/>
            <person name="Passaglia L.M.P."/>
        </authorList>
    </citation>
    <scope>NUCLEOTIDE SEQUENCE [LARGE SCALE GENOMIC DNA]</scope>
    <source>
        <strain evidence="2 3">CC-NFb-7</strain>
    </source>
</reference>
<accession>A0ABX2L3A4</accession>
<dbReference type="RefSeq" id="WP_174438818.1">
    <property type="nucleotide sequence ID" value="NZ_BAABCC010000044.1"/>
</dbReference>
<dbReference type="Proteomes" id="UP000639419">
    <property type="component" value="Unassembled WGS sequence"/>
</dbReference>
<evidence type="ECO:0000259" key="1">
    <source>
        <dbReference type="Pfam" id="PF13643"/>
    </source>
</evidence>
<proteinExistence type="predicted"/>